<evidence type="ECO:0000313" key="2">
    <source>
        <dbReference type="Proteomes" id="UP000054721"/>
    </source>
</evidence>
<dbReference type="STRING" id="6335.A0A0V1L9V1"/>
<dbReference type="AlphaFoldDB" id="A0A0V1L9V1"/>
<reference evidence="1 2" key="1">
    <citation type="submission" date="2015-05" db="EMBL/GenBank/DDBJ databases">
        <title>Evolution of Trichinella species and genotypes.</title>
        <authorList>
            <person name="Korhonen P.K."/>
            <person name="Edoardo P."/>
            <person name="Giuseppe L.R."/>
            <person name="Gasser R.B."/>
        </authorList>
    </citation>
    <scope>NUCLEOTIDE SEQUENCE [LARGE SCALE GENOMIC DNA]</scope>
    <source>
        <strain evidence="1">ISS10</strain>
    </source>
</reference>
<protein>
    <submittedName>
        <fullName evidence="1">Uncharacterized protein</fullName>
    </submittedName>
</protein>
<accession>A0A0V1L9V1</accession>
<name>A0A0V1L9V1_9BILA</name>
<dbReference type="EMBL" id="JYDW01000096">
    <property type="protein sequence ID" value="KRZ56304.1"/>
    <property type="molecule type" value="Genomic_DNA"/>
</dbReference>
<sequence>MHESPYNVNIKCCSVQDVHEQPEWPSASYRAACILLNHLVDNVYFVFGFITMINDFSYKKCGIKQSNAAEIFAKNSGGLQNVPHLTCEGFAGAICILRQLSRHQFSFEIPLVVLGQHLKEPLAVPEKPSIFCICKASVTPTGTYLKKQKLLLPKSGSLFLSTHY</sequence>
<keyword evidence="2" id="KW-1185">Reference proteome</keyword>
<evidence type="ECO:0000313" key="1">
    <source>
        <dbReference type="EMBL" id="KRZ56304.1"/>
    </source>
</evidence>
<organism evidence="1 2">
    <name type="scientific">Trichinella nativa</name>
    <dbReference type="NCBI Taxonomy" id="6335"/>
    <lineage>
        <taxon>Eukaryota</taxon>
        <taxon>Metazoa</taxon>
        <taxon>Ecdysozoa</taxon>
        <taxon>Nematoda</taxon>
        <taxon>Enoplea</taxon>
        <taxon>Dorylaimia</taxon>
        <taxon>Trichinellida</taxon>
        <taxon>Trichinellidae</taxon>
        <taxon>Trichinella</taxon>
    </lineage>
</organism>
<gene>
    <name evidence="1" type="ORF">T02_8864</name>
</gene>
<dbReference type="OrthoDB" id="10274182at2759"/>
<dbReference type="Proteomes" id="UP000054721">
    <property type="component" value="Unassembled WGS sequence"/>
</dbReference>
<comment type="caution">
    <text evidence="1">The sequence shown here is derived from an EMBL/GenBank/DDBJ whole genome shotgun (WGS) entry which is preliminary data.</text>
</comment>
<proteinExistence type="predicted"/>